<dbReference type="Proteomes" id="UP000015101">
    <property type="component" value="Unassembled WGS sequence"/>
</dbReference>
<dbReference type="EMBL" id="KB096183">
    <property type="protein sequence ID" value="ESO07508.1"/>
    <property type="molecule type" value="Genomic_DNA"/>
</dbReference>
<proteinExistence type="predicted"/>
<reference evidence="1 3" key="2">
    <citation type="journal article" date="2013" name="Nature">
        <title>Insights into bilaterian evolution from three spiralian genomes.</title>
        <authorList>
            <person name="Simakov O."/>
            <person name="Marletaz F."/>
            <person name="Cho S.J."/>
            <person name="Edsinger-Gonzales E."/>
            <person name="Havlak P."/>
            <person name="Hellsten U."/>
            <person name="Kuo D.H."/>
            <person name="Larsson T."/>
            <person name="Lv J."/>
            <person name="Arendt D."/>
            <person name="Savage R."/>
            <person name="Osoegawa K."/>
            <person name="de Jong P."/>
            <person name="Grimwood J."/>
            <person name="Chapman J.A."/>
            <person name="Shapiro H."/>
            <person name="Aerts A."/>
            <person name="Otillar R.P."/>
            <person name="Terry A.Y."/>
            <person name="Boore J.L."/>
            <person name="Grigoriev I.V."/>
            <person name="Lindberg D.R."/>
            <person name="Seaver E.C."/>
            <person name="Weisblat D.A."/>
            <person name="Putnam N.H."/>
            <person name="Rokhsar D.S."/>
        </authorList>
    </citation>
    <scope>NUCLEOTIDE SEQUENCE</scope>
</reference>
<organism evidence="2 3">
    <name type="scientific">Helobdella robusta</name>
    <name type="common">Californian leech</name>
    <dbReference type="NCBI Taxonomy" id="6412"/>
    <lineage>
        <taxon>Eukaryota</taxon>
        <taxon>Metazoa</taxon>
        <taxon>Spiralia</taxon>
        <taxon>Lophotrochozoa</taxon>
        <taxon>Annelida</taxon>
        <taxon>Clitellata</taxon>
        <taxon>Hirudinea</taxon>
        <taxon>Rhynchobdellida</taxon>
        <taxon>Glossiphoniidae</taxon>
        <taxon>Helobdella</taxon>
    </lineage>
</organism>
<name>T1FSG8_HELRO</name>
<dbReference type="GeneID" id="20211765"/>
<accession>T1FSG8</accession>
<sequence length="589" mass="67650">MIEELVRSKLNDAHKDLGDLKSLINYDGEVCRWGRGGGYNAGCTNKFVAYSGKNNIASGPYINEIRYSDSNKLHCGNVHTHNYNNYLEQINKFDLPHMSQRNKYTRSFSVEPRPVLPSKSFQSSFKRSLSCHQPRFYDLELSSSPIFHTTSYTSSNKFHPATENQSYTPKRAFDRYLIQPPKTFYNYQEDTCYSNTNKYKPHQHISNFVYPGKFFFHKPSPIHFLEYYSCSPPPHPKSNVESLNLITRALDNRGRISKICSPKTDARSLSASRAEELSPSWPPLFQSRQSLSQQQLYTPPQLSPSRSHKIIGSAVDEDSDDADFNLLKLTARRHHSTNYFPHHQSPYYPSVSSPKLRPPPPLITDSLHPLRKFSPYFRHAVIQPSLPEVSAPAYPPAVGAHHDTLHTTGDRFINIATSSDVNSNIGAADSYSLYTHTPSLHVGYDDDEELYPYTDHHHSQQSLKQSIQSIKQYQIAKHSTDNFNYYKQMFRRKQHTPSVNDARHTPHNTQNFLYSNYNQVSQPATIESQKSPPNYPSYNTRYDDGYFFDDSSRNLIISPPTRVTKPVTYLKRFGGTNEAVFVSKYDFQH</sequence>
<dbReference type="CTD" id="20211765"/>
<dbReference type="InParanoid" id="T1FSG8"/>
<reference evidence="3" key="1">
    <citation type="submission" date="2012-12" db="EMBL/GenBank/DDBJ databases">
        <authorList>
            <person name="Hellsten U."/>
            <person name="Grimwood J."/>
            <person name="Chapman J.A."/>
            <person name="Shapiro H."/>
            <person name="Aerts A."/>
            <person name="Otillar R.P."/>
            <person name="Terry A.Y."/>
            <person name="Boore J.L."/>
            <person name="Simakov O."/>
            <person name="Marletaz F."/>
            <person name="Cho S.-J."/>
            <person name="Edsinger-Gonzales E."/>
            <person name="Havlak P."/>
            <person name="Kuo D.-H."/>
            <person name="Larsson T."/>
            <person name="Lv J."/>
            <person name="Arendt D."/>
            <person name="Savage R."/>
            <person name="Osoegawa K."/>
            <person name="de Jong P."/>
            <person name="Lindberg D.R."/>
            <person name="Seaver E.C."/>
            <person name="Weisblat D.A."/>
            <person name="Putnam N.H."/>
            <person name="Grigoriev I.V."/>
            <person name="Rokhsar D.S."/>
        </authorList>
    </citation>
    <scope>NUCLEOTIDE SEQUENCE</scope>
</reference>
<dbReference type="KEGG" id="hro:HELRODRAFT_190969"/>
<reference evidence="2" key="3">
    <citation type="submission" date="2015-06" db="UniProtKB">
        <authorList>
            <consortium name="EnsemblMetazoa"/>
        </authorList>
    </citation>
    <scope>IDENTIFICATION</scope>
</reference>
<dbReference type="AlphaFoldDB" id="T1FSG8"/>
<keyword evidence="3" id="KW-1185">Reference proteome</keyword>
<evidence type="ECO:0000313" key="3">
    <source>
        <dbReference type="Proteomes" id="UP000015101"/>
    </source>
</evidence>
<dbReference type="HOGENOM" id="CLU_463283_0_0_1"/>
<dbReference type="EnsemblMetazoa" id="HelroT190969">
    <property type="protein sequence ID" value="HelroP190969"/>
    <property type="gene ID" value="HelroG190969"/>
</dbReference>
<dbReference type="EMBL" id="AMQM01003465">
    <property type="status" value="NOT_ANNOTATED_CDS"/>
    <property type="molecule type" value="Genomic_DNA"/>
</dbReference>
<evidence type="ECO:0000313" key="1">
    <source>
        <dbReference type="EMBL" id="ESO07508.1"/>
    </source>
</evidence>
<protein>
    <submittedName>
        <fullName evidence="1 2">Uncharacterized protein</fullName>
    </submittedName>
</protein>
<evidence type="ECO:0000313" key="2">
    <source>
        <dbReference type="EnsemblMetazoa" id="HelroP190969"/>
    </source>
</evidence>
<gene>
    <name evidence="2" type="primary">20211765</name>
    <name evidence="1" type="ORF">HELRODRAFT_190969</name>
</gene>
<dbReference type="RefSeq" id="XP_009014119.1">
    <property type="nucleotide sequence ID" value="XM_009015871.1"/>
</dbReference>